<sequence length="160" mass="18211">MFTIDLRFVLRSNEGNDATSFCSSLDGYLICLGPCHRIGFSHLWIYIKEMKSKTLSPLYLFLIKMTIAAAVSGTDVVSSQNYPRRTSDEFEIRQIRGPSAVSFRCGQPHLKLAVYICNFIQSSNTHKMDVVYQCNIVVEHQILAHLTSCKKVFFTSIYLN</sequence>
<organism evidence="1 2">
    <name type="scientific">Zostera marina</name>
    <name type="common">Eelgrass</name>
    <dbReference type="NCBI Taxonomy" id="29655"/>
    <lineage>
        <taxon>Eukaryota</taxon>
        <taxon>Viridiplantae</taxon>
        <taxon>Streptophyta</taxon>
        <taxon>Embryophyta</taxon>
        <taxon>Tracheophyta</taxon>
        <taxon>Spermatophyta</taxon>
        <taxon>Magnoliopsida</taxon>
        <taxon>Liliopsida</taxon>
        <taxon>Zosteraceae</taxon>
        <taxon>Zostera</taxon>
    </lineage>
</organism>
<gene>
    <name evidence="1" type="ORF">ZOSMA_116G00370</name>
</gene>
<evidence type="ECO:0000313" key="1">
    <source>
        <dbReference type="EMBL" id="KMZ75314.1"/>
    </source>
</evidence>
<name>A0A0K9Q294_ZOSMR</name>
<proteinExistence type="predicted"/>
<accession>A0A0K9Q294</accession>
<comment type="caution">
    <text evidence="1">The sequence shown here is derived from an EMBL/GenBank/DDBJ whole genome shotgun (WGS) entry which is preliminary data.</text>
</comment>
<keyword evidence="2" id="KW-1185">Reference proteome</keyword>
<reference evidence="2" key="1">
    <citation type="journal article" date="2016" name="Nature">
        <title>The genome of the seagrass Zostera marina reveals angiosperm adaptation to the sea.</title>
        <authorList>
            <person name="Olsen J.L."/>
            <person name="Rouze P."/>
            <person name="Verhelst B."/>
            <person name="Lin Y.-C."/>
            <person name="Bayer T."/>
            <person name="Collen J."/>
            <person name="Dattolo E."/>
            <person name="De Paoli E."/>
            <person name="Dittami S."/>
            <person name="Maumus F."/>
            <person name="Michel G."/>
            <person name="Kersting A."/>
            <person name="Lauritano C."/>
            <person name="Lohaus R."/>
            <person name="Toepel M."/>
            <person name="Tonon T."/>
            <person name="Vanneste K."/>
            <person name="Amirebrahimi M."/>
            <person name="Brakel J."/>
            <person name="Bostroem C."/>
            <person name="Chovatia M."/>
            <person name="Grimwood J."/>
            <person name="Jenkins J.W."/>
            <person name="Jueterbock A."/>
            <person name="Mraz A."/>
            <person name="Stam W.T."/>
            <person name="Tice H."/>
            <person name="Bornberg-Bauer E."/>
            <person name="Green P.J."/>
            <person name="Pearson G.A."/>
            <person name="Procaccini G."/>
            <person name="Duarte C.M."/>
            <person name="Schmutz J."/>
            <person name="Reusch T.B.H."/>
            <person name="Van de Peer Y."/>
        </authorList>
    </citation>
    <scope>NUCLEOTIDE SEQUENCE [LARGE SCALE GENOMIC DNA]</scope>
    <source>
        <strain evidence="2">cv. Finnish</strain>
    </source>
</reference>
<dbReference type="AlphaFoldDB" id="A0A0K9Q294"/>
<dbReference type="Proteomes" id="UP000036987">
    <property type="component" value="Unassembled WGS sequence"/>
</dbReference>
<dbReference type="EMBL" id="LFYR01000182">
    <property type="protein sequence ID" value="KMZ75314.1"/>
    <property type="molecule type" value="Genomic_DNA"/>
</dbReference>
<evidence type="ECO:0000313" key="2">
    <source>
        <dbReference type="Proteomes" id="UP000036987"/>
    </source>
</evidence>
<protein>
    <submittedName>
        <fullName evidence="1">Uncharacterized protein</fullName>
    </submittedName>
</protein>